<name>A0A397TCF6_9GLOM</name>
<proteinExistence type="predicted"/>
<feature type="transmembrane region" description="Helical" evidence="2">
    <location>
        <begin position="93"/>
        <end position="114"/>
    </location>
</feature>
<keyword evidence="4" id="KW-1185">Reference proteome</keyword>
<evidence type="ECO:0000313" key="4">
    <source>
        <dbReference type="Proteomes" id="UP000265703"/>
    </source>
</evidence>
<reference evidence="3 4" key="1">
    <citation type="submission" date="2018-06" db="EMBL/GenBank/DDBJ databases">
        <title>Comparative genomics reveals the genomic features of Rhizophagus irregularis, R. cerebriforme, R. diaphanum and Gigaspora rosea, and their symbiotic lifestyle signature.</title>
        <authorList>
            <person name="Morin E."/>
            <person name="San Clemente H."/>
            <person name="Chen E.C.H."/>
            <person name="De La Providencia I."/>
            <person name="Hainaut M."/>
            <person name="Kuo A."/>
            <person name="Kohler A."/>
            <person name="Murat C."/>
            <person name="Tang N."/>
            <person name="Roy S."/>
            <person name="Loubradou J."/>
            <person name="Henrissat B."/>
            <person name="Grigoriev I.V."/>
            <person name="Corradi N."/>
            <person name="Roux C."/>
            <person name="Martin F.M."/>
        </authorList>
    </citation>
    <scope>NUCLEOTIDE SEQUENCE [LARGE SCALE GENOMIC DNA]</scope>
    <source>
        <strain evidence="3 4">DAOM 227022</strain>
    </source>
</reference>
<evidence type="ECO:0000256" key="2">
    <source>
        <dbReference type="SAM" id="Phobius"/>
    </source>
</evidence>
<keyword evidence="2" id="KW-0472">Membrane</keyword>
<dbReference type="Proteomes" id="UP000265703">
    <property type="component" value="Unassembled WGS sequence"/>
</dbReference>
<dbReference type="AlphaFoldDB" id="A0A397TCF6"/>
<feature type="compositionally biased region" description="Low complexity" evidence="1">
    <location>
        <begin position="1"/>
        <end position="15"/>
    </location>
</feature>
<keyword evidence="2" id="KW-1133">Transmembrane helix</keyword>
<feature type="transmembrane region" description="Helical" evidence="2">
    <location>
        <begin position="126"/>
        <end position="147"/>
    </location>
</feature>
<accession>A0A397TCF6</accession>
<evidence type="ECO:0000313" key="3">
    <source>
        <dbReference type="EMBL" id="RIA95029.1"/>
    </source>
</evidence>
<sequence length="275" mass="31303">MEPITTSKTTTKINTHQIYPQPKNNRKSQIFAESSNSGDGGNGGEEDNVDIEGLEENGALAEYGDTPPTGDPFLLVTLRDSKRLPSRPKNVSYLYMIALLDLSIITVCTILLVHKGKQDHWHWREAAWDWIALGLVRFIVVIGIATSKWIRELRWVLGGVCCFSSLYIIFKANLIFQQKKPIDKYRLILLISSFLFCQIHWIAYVVVTTDNRRKARFLQNHSIYFEEEPSRPYVDGNNARIEDALNNTHPPTLRSYGATANRNDEIGVLANDENH</sequence>
<evidence type="ECO:0000256" key="1">
    <source>
        <dbReference type="SAM" id="MobiDB-lite"/>
    </source>
</evidence>
<protein>
    <submittedName>
        <fullName evidence="3">Uncharacterized protein</fullName>
    </submittedName>
</protein>
<organism evidence="3 4">
    <name type="scientific">Glomus cerebriforme</name>
    <dbReference type="NCBI Taxonomy" id="658196"/>
    <lineage>
        <taxon>Eukaryota</taxon>
        <taxon>Fungi</taxon>
        <taxon>Fungi incertae sedis</taxon>
        <taxon>Mucoromycota</taxon>
        <taxon>Glomeromycotina</taxon>
        <taxon>Glomeromycetes</taxon>
        <taxon>Glomerales</taxon>
        <taxon>Glomeraceae</taxon>
        <taxon>Glomus</taxon>
    </lineage>
</organism>
<comment type="caution">
    <text evidence="3">The sequence shown here is derived from an EMBL/GenBank/DDBJ whole genome shotgun (WGS) entry which is preliminary data.</text>
</comment>
<feature type="region of interest" description="Disordered" evidence="1">
    <location>
        <begin position="1"/>
        <end position="49"/>
    </location>
</feature>
<dbReference type="EMBL" id="QKYT01000069">
    <property type="protein sequence ID" value="RIA95029.1"/>
    <property type="molecule type" value="Genomic_DNA"/>
</dbReference>
<feature type="transmembrane region" description="Helical" evidence="2">
    <location>
        <begin position="153"/>
        <end position="175"/>
    </location>
</feature>
<dbReference type="OrthoDB" id="2414382at2759"/>
<feature type="transmembrane region" description="Helical" evidence="2">
    <location>
        <begin position="187"/>
        <end position="207"/>
    </location>
</feature>
<gene>
    <name evidence="3" type="ORF">C1645_758630</name>
</gene>
<keyword evidence="2" id="KW-0812">Transmembrane</keyword>